<dbReference type="AlphaFoldDB" id="A0A814LC23"/>
<evidence type="ECO:0000313" key="4">
    <source>
        <dbReference type="EMBL" id="CAF3831812.1"/>
    </source>
</evidence>
<dbReference type="Proteomes" id="UP000677228">
    <property type="component" value="Unassembled WGS sequence"/>
</dbReference>
<sequence>MEAIVGGGDGDGGGGASPCDEPWSHEDVEQTDNDAPYCLSLLAAVTLDPTYSTSRTTSIDTNSGGITASGATIPSGNGGDSSTDAFAGGASTPSGAAAMSLSTVLLLVSTGWMIYELE</sequence>
<dbReference type="EMBL" id="CAJOBA010010473">
    <property type="protein sequence ID" value="CAF3866479.1"/>
    <property type="molecule type" value="Genomic_DNA"/>
</dbReference>
<evidence type="ECO:0000313" key="3">
    <source>
        <dbReference type="EMBL" id="CAF1104355.1"/>
    </source>
</evidence>
<evidence type="ECO:0000313" key="5">
    <source>
        <dbReference type="EMBL" id="CAF3866479.1"/>
    </source>
</evidence>
<evidence type="ECO:0000256" key="1">
    <source>
        <dbReference type="SAM" id="MobiDB-lite"/>
    </source>
</evidence>
<keyword evidence="6" id="KW-1185">Reference proteome</keyword>
<reference evidence="2" key="1">
    <citation type="submission" date="2021-02" db="EMBL/GenBank/DDBJ databases">
        <authorList>
            <person name="Nowell W R."/>
        </authorList>
    </citation>
    <scope>NUCLEOTIDE SEQUENCE</scope>
</reference>
<dbReference type="Proteomes" id="UP000682733">
    <property type="component" value="Unassembled WGS sequence"/>
</dbReference>
<feature type="compositionally biased region" description="Polar residues" evidence="1">
    <location>
        <begin position="53"/>
        <end position="84"/>
    </location>
</feature>
<dbReference type="EMBL" id="CAJNOK010010024">
    <property type="protein sequence ID" value="CAF1104355.1"/>
    <property type="molecule type" value="Genomic_DNA"/>
</dbReference>
<proteinExistence type="predicted"/>
<dbReference type="EMBL" id="CAJNOQ010004536">
    <property type="protein sequence ID" value="CAF1063794.1"/>
    <property type="molecule type" value="Genomic_DNA"/>
</dbReference>
<organism evidence="2 6">
    <name type="scientific">Didymodactylos carnosus</name>
    <dbReference type="NCBI Taxonomy" id="1234261"/>
    <lineage>
        <taxon>Eukaryota</taxon>
        <taxon>Metazoa</taxon>
        <taxon>Spiralia</taxon>
        <taxon>Gnathifera</taxon>
        <taxon>Rotifera</taxon>
        <taxon>Eurotatoria</taxon>
        <taxon>Bdelloidea</taxon>
        <taxon>Philodinida</taxon>
        <taxon>Philodinidae</taxon>
        <taxon>Didymodactylos</taxon>
    </lineage>
</organism>
<name>A0A814LC23_9BILA</name>
<feature type="compositionally biased region" description="Gly residues" evidence="1">
    <location>
        <begin position="1"/>
        <end position="16"/>
    </location>
</feature>
<dbReference type="Proteomes" id="UP000681722">
    <property type="component" value="Unassembled WGS sequence"/>
</dbReference>
<feature type="region of interest" description="Disordered" evidence="1">
    <location>
        <begin position="53"/>
        <end position="86"/>
    </location>
</feature>
<dbReference type="Proteomes" id="UP000663829">
    <property type="component" value="Unassembled WGS sequence"/>
</dbReference>
<accession>A0A814LC23</accession>
<protein>
    <submittedName>
        <fullName evidence="2">Uncharacterized protein</fullName>
    </submittedName>
</protein>
<evidence type="ECO:0000313" key="6">
    <source>
        <dbReference type="Proteomes" id="UP000663829"/>
    </source>
</evidence>
<feature type="region of interest" description="Disordered" evidence="1">
    <location>
        <begin position="1"/>
        <end position="31"/>
    </location>
</feature>
<evidence type="ECO:0000313" key="2">
    <source>
        <dbReference type="EMBL" id="CAF1063794.1"/>
    </source>
</evidence>
<comment type="caution">
    <text evidence="2">The sequence shown here is derived from an EMBL/GenBank/DDBJ whole genome shotgun (WGS) entry which is preliminary data.</text>
</comment>
<gene>
    <name evidence="2" type="ORF">GPM918_LOCUS16919</name>
    <name evidence="3" type="ORF">OVA965_LOCUS19450</name>
    <name evidence="4" type="ORF">SRO942_LOCUS16918</name>
    <name evidence="5" type="ORF">TMI583_LOCUS19483</name>
</gene>
<dbReference type="EMBL" id="CAJOBC010004536">
    <property type="protein sequence ID" value="CAF3831812.1"/>
    <property type="molecule type" value="Genomic_DNA"/>
</dbReference>